<protein>
    <submittedName>
        <fullName evidence="1">Uncharacterized protein</fullName>
    </submittedName>
</protein>
<proteinExistence type="predicted"/>
<evidence type="ECO:0000313" key="2">
    <source>
        <dbReference type="Proteomes" id="UP000004750"/>
    </source>
</evidence>
<reference evidence="1 2" key="1">
    <citation type="submission" date="2011-08" db="EMBL/GenBank/DDBJ databases">
        <authorList>
            <person name="Weinstock G."/>
            <person name="Sodergren E."/>
            <person name="Clifton S."/>
            <person name="Fulton L."/>
            <person name="Fulton B."/>
            <person name="Courtney L."/>
            <person name="Fronick C."/>
            <person name="Harrison M."/>
            <person name="Strong C."/>
            <person name="Farmer C."/>
            <person name="Delahaunty K."/>
            <person name="Markovic C."/>
            <person name="Hall O."/>
            <person name="Minx P."/>
            <person name="Tomlinson C."/>
            <person name="Mitreva M."/>
            <person name="Hou S."/>
            <person name="Chen J."/>
            <person name="Wollam A."/>
            <person name="Pepin K.H."/>
            <person name="Johnson M."/>
            <person name="Bhonagiri V."/>
            <person name="Zhang X."/>
            <person name="Suruliraj S."/>
            <person name="Warren W."/>
            <person name="Chinwalla A."/>
            <person name="Mardis E.R."/>
            <person name="Wilson R.K."/>
        </authorList>
    </citation>
    <scope>NUCLEOTIDE SEQUENCE [LARGE SCALE GENOMIC DNA]</scope>
    <source>
        <strain evidence="1 2">F0432</strain>
    </source>
</reference>
<dbReference type="AlphaFoldDB" id="G9ZDZ4"/>
<sequence length="172" mass="20489">MNANYQQDIIYYEGLYESLLSYTEDDYNLLYFDPRESVNKVELEMIAGFTYRCLKCGILEGFRLDKLPNSTISNIESLALHMSTYSFYEKFSNVDMEDLNMRVWFSEYYWASDLTKELAEINNLTAYEDSWEPKKDLQWTNFKNQIEKTFLDYDIGWNQSDPILVIKQLQGK</sequence>
<accession>G9ZDZ4</accession>
<dbReference type="HOGENOM" id="CLU_1552506_0_0_6"/>
<evidence type="ECO:0000313" key="1">
    <source>
        <dbReference type="EMBL" id="EHM55081.1"/>
    </source>
</evidence>
<dbReference type="Proteomes" id="UP000004750">
    <property type="component" value="Unassembled WGS sequence"/>
</dbReference>
<gene>
    <name evidence="1" type="ORF">HMPREF9080_00979</name>
</gene>
<organism evidence="1 2">
    <name type="scientific">Cardiobacterium valvarum F0432</name>
    <dbReference type="NCBI Taxonomy" id="797473"/>
    <lineage>
        <taxon>Bacteria</taxon>
        <taxon>Pseudomonadati</taxon>
        <taxon>Pseudomonadota</taxon>
        <taxon>Gammaproteobacteria</taxon>
        <taxon>Cardiobacteriales</taxon>
        <taxon>Cardiobacteriaceae</taxon>
        <taxon>Cardiobacterium</taxon>
    </lineage>
</organism>
<dbReference type="EMBL" id="AGCM01000050">
    <property type="protein sequence ID" value="EHM55081.1"/>
    <property type="molecule type" value="Genomic_DNA"/>
</dbReference>
<comment type="caution">
    <text evidence="1">The sequence shown here is derived from an EMBL/GenBank/DDBJ whole genome shotgun (WGS) entry which is preliminary data.</text>
</comment>
<name>G9ZDZ4_9GAMM</name>
<dbReference type="RefSeq" id="WP_006984998.1">
    <property type="nucleotide sequence ID" value="NZ_JH417910.1"/>
</dbReference>